<evidence type="ECO:0000313" key="2">
    <source>
        <dbReference type="EMBL" id="TMP38365.1"/>
    </source>
</evidence>
<comment type="caution">
    <text evidence="2">The sequence shown here is derived from an EMBL/GenBank/DDBJ whole genome shotgun (WGS) entry which is preliminary data.</text>
</comment>
<evidence type="ECO:0000256" key="1">
    <source>
        <dbReference type="SAM" id="Phobius"/>
    </source>
</evidence>
<evidence type="ECO:0000313" key="3">
    <source>
        <dbReference type="Proteomes" id="UP000306719"/>
    </source>
</evidence>
<dbReference type="Proteomes" id="UP000306719">
    <property type="component" value="Unassembled WGS sequence"/>
</dbReference>
<organism evidence="2 3">
    <name type="scientific">Pseudoalteromonas rubra</name>
    <dbReference type="NCBI Taxonomy" id="43658"/>
    <lineage>
        <taxon>Bacteria</taxon>
        <taxon>Pseudomonadati</taxon>
        <taxon>Pseudomonadota</taxon>
        <taxon>Gammaproteobacteria</taxon>
        <taxon>Alteromonadales</taxon>
        <taxon>Pseudoalteromonadaceae</taxon>
        <taxon>Pseudoalteromonas</taxon>
    </lineage>
</organism>
<accession>A0A5S3X3L5</accession>
<feature type="transmembrane region" description="Helical" evidence="1">
    <location>
        <begin position="6"/>
        <end position="24"/>
    </location>
</feature>
<reference evidence="2 3" key="1">
    <citation type="submission" date="2018-01" db="EMBL/GenBank/DDBJ databases">
        <authorList>
            <person name="Paulsen S."/>
            <person name="Gram L.K."/>
        </authorList>
    </citation>
    <scope>NUCLEOTIDE SEQUENCE [LARGE SCALE GENOMIC DNA]</scope>
    <source>
        <strain evidence="2 3">S2599</strain>
    </source>
</reference>
<keyword evidence="1" id="KW-0472">Membrane</keyword>
<dbReference type="RefSeq" id="WP_138544085.1">
    <property type="nucleotide sequence ID" value="NZ_PNCJ01000009.1"/>
</dbReference>
<reference evidence="3" key="2">
    <citation type="submission" date="2019-06" db="EMBL/GenBank/DDBJ databases">
        <title>Co-occurence of chitin degradation, pigmentation and bioactivity in marine Pseudoalteromonas.</title>
        <authorList>
            <person name="Sonnenschein E.C."/>
            <person name="Bech P.K."/>
        </authorList>
    </citation>
    <scope>NUCLEOTIDE SEQUENCE [LARGE SCALE GENOMIC DNA]</scope>
    <source>
        <strain evidence="3">S2599</strain>
    </source>
</reference>
<sequence length="262" mass="29759">MSVIKTFILSLVIVILCFFGGALLEEPIAETPFALSTDFSNKDKAYQFEVPEDGQMMRFEIKGTMKMNSWQAMDMEVYDAGGTYIFSYQDELWSESGRDSEGDWTERKTKASLEIHFAKKGRYTLYLTDSNSYGFKFSRDKYYFRVIPIRGDASMLRPLRTIAGIIAFGCFCILAYRHENGYALSGKKPFDNNTKYKREPIYIGAISLSLFAAVFLYAQTKDDDINYALHAYSNKKMTVDRSIRQQSLSGANHRGGSGRGGK</sequence>
<keyword evidence="1" id="KW-1133">Transmembrane helix</keyword>
<gene>
    <name evidence="2" type="ORF">CWB98_06435</name>
</gene>
<dbReference type="AlphaFoldDB" id="A0A5S3X3L5"/>
<feature type="transmembrane region" description="Helical" evidence="1">
    <location>
        <begin position="201"/>
        <end position="218"/>
    </location>
</feature>
<protein>
    <submittedName>
        <fullName evidence="2">Uncharacterized protein</fullName>
    </submittedName>
</protein>
<proteinExistence type="predicted"/>
<dbReference type="OrthoDB" id="8354133at2"/>
<name>A0A5S3X3L5_9GAMM</name>
<keyword evidence="1" id="KW-0812">Transmembrane</keyword>
<dbReference type="EMBL" id="PNCJ01000009">
    <property type="protein sequence ID" value="TMP38365.1"/>
    <property type="molecule type" value="Genomic_DNA"/>
</dbReference>
<feature type="transmembrane region" description="Helical" evidence="1">
    <location>
        <begin position="159"/>
        <end position="176"/>
    </location>
</feature>